<gene>
    <name evidence="1" type="ordered locus">RSal33209_2797</name>
</gene>
<name>A9WTK1_RENSM</name>
<dbReference type="Proteomes" id="UP000002007">
    <property type="component" value="Chromosome"/>
</dbReference>
<organism evidence="1 2">
    <name type="scientific">Renibacterium salmoninarum (strain ATCC 33209 / DSM 20767 / JCM 11484 / NBRC 15589 / NCIMB 2235)</name>
    <dbReference type="NCBI Taxonomy" id="288705"/>
    <lineage>
        <taxon>Bacteria</taxon>
        <taxon>Bacillati</taxon>
        <taxon>Actinomycetota</taxon>
        <taxon>Actinomycetes</taxon>
        <taxon>Micrococcales</taxon>
        <taxon>Micrococcaceae</taxon>
        <taxon>Renibacterium</taxon>
    </lineage>
</organism>
<dbReference type="EMBL" id="CP000910">
    <property type="protein sequence ID" value="ABY24522.1"/>
    <property type="molecule type" value="Genomic_DNA"/>
</dbReference>
<sequence length="33" mass="3531">MAPRGTGEGVRVATGPYSWSIILTRQRLSPVSS</sequence>
<protein>
    <submittedName>
        <fullName evidence="1">Uncharacterized protein</fullName>
    </submittedName>
</protein>
<accession>A9WTK1</accession>
<dbReference type="HOGENOM" id="CLU_3383457_0_0_11"/>
<proteinExistence type="predicted"/>
<dbReference type="KEGG" id="rsa:RSal33209_2797"/>
<dbReference type="AlphaFoldDB" id="A9WTK1"/>
<reference evidence="2" key="1">
    <citation type="journal article" date="2008" name="J. Bacteriol.">
        <title>Genome sequence of the fish pathogen Renibacterium salmoninarum suggests reductive evolution away from an environmental Arthrobacter ancestor.</title>
        <authorList>
            <person name="Wiens G.D."/>
            <person name="Rockey D.D."/>
            <person name="Wu Z."/>
            <person name="Chang J."/>
            <person name="Levy R."/>
            <person name="Crane S."/>
            <person name="Chen D.S."/>
            <person name="Capri G.R."/>
            <person name="Burnett J.R."/>
            <person name="Sudheesh P.S."/>
            <person name="Schipma M.J."/>
            <person name="Burd H."/>
            <person name="Bhattacharyya A."/>
            <person name="Rhodes L.D."/>
            <person name="Kaul R."/>
            <person name="Strom M.S."/>
        </authorList>
    </citation>
    <scope>NUCLEOTIDE SEQUENCE [LARGE SCALE GENOMIC DNA]</scope>
    <source>
        <strain evidence="2">ATCC 33209 / DSM 20767 / JCM 11484 / NBRC 15589 / NCIMB 2235</strain>
    </source>
</reference>
<keyword evidence="2" id="KW-1185">Reference proteome</keyword>
<evidence type="ECO:0000313" key="1">
    <source>
        <dbReference type="EMBL" id="ABY24522.1"/>
    </source>
</evidence>
<evidence type="ECO:0000313" key="2">
    <source>
        <dbReference type="Proteomes" id="UP000002007"/>
    </source>
</evidence>